<proteinExistence type="predicted"/>
<gene>
    <name evidence="1" type="ORF">S01H1_11140</name>
</gene>
<sequence>MIELTKGEIIDGQNEAYLKAGHNACFGNGFTAGVDFALNKVNKLPIHIVSKRFKTELEMHEIATEKYQEHNYGDAKYDGFMECYRMLVKAGKLIDK</sequence>
<dbReference type="EMBL" id="BARS01005678">
    <property type="protein sequence ID" value="GAF77028.1"/>
    <property type="molecule type" value="Genomic_DNA"/>
</dbReference>
<reference evidence="1" key="1">
    <citation type="journal article" date="2014" name="Front. Microbiol.">
        <title>High frequency of phylogenetically diverse reductive dehalogenase-homologous genes in deep subseafloor sedimentary metagenomes.</title>
        <authorList>
            <person name="Kawai M."/>
            <person name="Futagami T."/>
            <person name="Toyoda A."/>
            <person name="Takaki Y."/>
            <person name="Nishi S."/>
            <person name="Hori S."/>
            <person name="Arai W."/>
            <person name="Tsubouchi T."/>
            <person name="Morono Y."/>
            <person name="Uchiyama I."/>
            <person name="Ito T."/>
            <person name="Fujiyama A."/>
            <person name="Inagaki F."/>
            <person name="Takami H."/>
        </authorList>
    </citation>
    <scope>NUCLEOTIDE SEQUENCE</scope>
    <source>
        <strain evidence="1">Expedition CK06-06</strain>
    </source>
</reference>
<comment type="caution">
    <text evidence="1">The sequence shown here is derived from an EMBL/GenBank/DDBJ whole genome shotgun (WGS) entry which is preliminary data.</text>
</comment>
<organism evidence="1">
    <name type="scientific">marine sediment metagenome</name>
    <dbReference type="NCBI Taxonomy" id="412755"/>
    <lineage>
        <taxon>unclassified sequences</taxon>
        <taxon>metagenomes</taxon>
        <taxon>ecological metagenomes</taxon>
    </lineage>
</organism>
<name>X0S7M1_9ZZZZ</name>
<accession>X0S7M1</accession>
<evidence type="ECO:0000313" key="1">
    <source>
        <dbReference type="EMBL" id="GAF77028.1"/>
    </source>
</evidence>
<dbReference type="AlphaFoldDB" id="X0S7M1"/>
<protein>
    <submittedName>
        <fullName evidence="1">Uncharacterized protein</fullName>
    </submittedName>
</protein>